<comment type="subcellular location">
    <subcellularLocation>
        <location evidence="3">Chromosome</location>
        <location evidence="3">Centromere</location>
        <location evidence="3">Kinetochore</location>
    </subcellularLocation>
    <subcellularLocation>
        <location evidence="2">Cytoplasm</location>
        <location evidence="2">Cytoskeleton</location>
        <location evidence="2">Spindle</location>
    </subcellularLocation>
    <subcellularLocation>
        <location evidence="1">Nucleus</location>
    </subcellularLocation>
</comment>
<dbReference type="PANTHER" id="PTHR28222">
    <property type="entry name" value="DASH COMPLEX SUBUNIT DAD4"/>
    <property type="match status" value="1"/>
</dbReference>
<accession>A0A8H4BSW1</accession>
<comment type="similarity">
    <text evidence="4">Belongs to the DASH complex DAD4 family.</text>
</comment>
<evidence type="ECO:0000313" key="17">
    <source>
        <dbReference type="EMBL" id="KAF1807405.1"/>
    </source>
</evidence>
<evidence type="ECO:0000256" key="9">
    <source>
        <dbReference type="ARBA" id="ARBA00022701"/>
    </source>
</evidence>
<evidence type="ECO:0000256" key="14">
    <source>
        <dbReference type="ARBA" id="ARBA00023306"/>
    </source>
</evidence>
<evidence type="ECO:0000313" key="18">
    <source>
        <dbReference type="Proteomes" id="UP000469890"/>
    </source>
</evidence>
<evidence type="ECO:0000256" key="6">
    <source>
        <dbReference type="ARBA" id="ARBA00022454"/>
    </source>
</evidence>
<keyword evidence="12" id="KW-0206">Cytoskeleton</keyword>
<protein>
    <recommendedName>
        <fullName evidence="5">DASH complex subunit DAD4</fullName>
    </recommendedName>
    <alternativeName>
        <fullName evidence="16">Outer kinetochore protein DAD4</fullName>
    </alternativeName>
</protein>
<evidence type="ECO:0000256" key="11">
    <source>
        <dbReference type="ARBA" id="ARBA00022838"/>
    </source>
</evidence>
<dbReference type="AlphaFoldDB" id="A0A8H4BSW1"/>
<dbReference type="GO" id="GO:0051301">
    <property type="term" value="P:cell division"/>
    <property type="evidence" value="ECO:0007669"/>
    <property type="project" value="UniProtKB-KW"/>
</dbReference>
<evidence type="ECO:0000256" key="7">
    <source>
        <dbReference type="ARBA" id="ARBA00022490"/>
    </source>
</evidence>
<evidence type="ECO:0000256" key="3">
    <source>
        <dbReference type="ARBA" id="ARBA00004629"/>
    </source>
</evidence>
<evidence type="ECO:0000256" key="15">
    <source>
        <dbReference type="ARBA" id="ARBA00023328"/>
    </source>
</evidence>
<comment type="caution">
    <text evidence="17">The sequence shown here is derived from an EMBL/GenBank/DDBJ whole genome shotgun (WGS) entry which is preliminary data.</text>
</comment>
<dbReference type="GO" id="GO:0042729">
    <property type="term" value="C:DASH complex"/>
    <property type="evidence" value="ECO:0007669"/>
    <property type="project" value="InterPro"/>
</dbReference>
<keyword evidence="15" id="KW-0137">Centromere</keyword>
<sequence>MRKHLSPSSSFVLEKIRFLMENPHEQQQIALLSRIIANVSKLNKSMEDMNTKLESINKDNSDVVLISDMWNAYNGSVRIHIDDAKEEAKSKK</sequence>
<keyword evidence="10" id="KW-0498">Mitosis</keyword>
<dbReference type="GO" id="GO:0008608">
    <property type="term" value="P:attachment of spindle microtubules to kinetochore"/>
    <property type="evidence" value="ECO:0007669"/>
    <property type="project" value="InterPro"/>
</dbReference>
<dbReference type="Proteomes" id="UP000469890">
    <property type="component" value="Unassembled WGS sequence"/>
</dbReference>
<gene>
    <name evidence="17" type="ORF">FB192DRAFT_1355553</name>
</gene>
<dbReference type="Pfam" id="PF08650">
    <property type="entry name" value="DASH_Dad4"/>
    <property type="match status" value="1"/>
</dbReference>
<dbReference type="EMBL" id="JAAECE010000001">
    <property type="protein sequence ID" value="KAF1807405.1"/>
    <property type="molecule type" value="Genomic_DNA"/>
</dbReference>
<keyword evidence="6" id="KW-0158">Chromosome</keyword>
<evidence type="ECO:0000256" key="2">
    <source>
        <dbReference type="ARBA" id="ARBA00004186"/>
    </source>
</evidence>
<reference evidence="17 18" key="1">
    <citation type="submission" date="2019-09" db="EMBL/GenBank/DDBJ databases">
        <authorList>
            <consortium name="DOE Joint Genome Institute"/>
            <person name="Mondo S.J."/>
            <person name="Navarro-Mendoza M.I."/>
            <person name="Perez-Arques C."/>
            <person name="Panchal S."/>
            <person name="Nicolas F.E."/>
            <person name="Ganguly P."/>
            <person name="Pangilinan J."/>
            <person name="Grigoriev I."/>
            <person name="Heitman J."/>
            <person name="Sanya K."/>
            <person name="Garre V."/>
        </authorList>
    </citation>
    <scope>NUCLEOTIDE SEQUENCE [LARGE SCALE GENOMIC DNA]</scope>
    <source>
        <strain evidence="17 18">MU402</strain>
    </source>
</reference>
<keyword evidence="13" id="KW-0539">Nucleus</keyword>
<evidence type="ECO:0000256" key="5">
    <source>
        <dbReference type="ARBA" id="ARBA00020259"/>
    </source>
</evidence>
<dbReference type="GO" id="GO:0005874">
    <property type="term" value="C:microtubule"/>
    <property type="evidence" value="ECO:0007669"/>
    <property type="project" value="UniProtKB-KW"/>
</dbReference>
<keyword evidence="9" id="KW-0493">Microtubule</keyword>
<dbReference type="InterPro" id="IPR013959">
    <property type="entry name" value="DASH_Dad4"/>
</dbReference>
<keyword evidence="8" id="KW-0132">Cell division</keyword>
<name>A0A8H4BSW1_MUCCL</name>
<evidence type="ECO:0000256" key="4">
    <source>
        <dbReference type="ARBA" id="ARBA00009754"/>
    </source>
</evidence>
<evidence type="ECO:0000256" key="13">
    <source>
        <dbReference type="ARBA" id="ARBA00023242"/>
    </source>
</evidence>
<dbReference type="GO" id="GO:0072686">
    <property type="term" value="C:mitotic spindle"/>
    <property type="evidence" value="ECO:0007669"/>
    <property type="project" value="InterPro"/>
</dbReference>
<keyword evidence="14" id="KW-0131">Cell cycle</keyword>
<keyword evidence="7" id="KW-0963">Cytoplasm</keyword>
<evidence type="ECO:0000256" key="12">
    <source>
        <dbReference type="ARBA" id="ARBA00023212"/>
    </source>
</evidence>
<evidence type="ECO:0000256" key="8">
    <source>
        <dbReference type="ARBA" id="ARBA00022618"/>
    </source>
</evidence>
<dbReference type="PANTHER" id="PTHR28222:SF1">
    <property type="entry name" value="DASH COMPLEX SUBUNIT DAD4"/>
    <property type="match status" value="1"/>
</dbReference>
<evidence type="ECO:0000256" key="1">
    <source>
        <dbReference type="ARBA" id="ARBA00004123"/>
    </source>
</evidence>
<proteinExistence type="inferred from homology"/>
<keyword evidence="11" id="KW-0995">Kinetochore</keyword>
<evidence type="ECO:0000256" key="16">
    <source>
        <dbReference type="ARBA" id="ARBA00030569"/>
    </source>
</evidence>
<organism evidence="17 18">
    <name type="scientific">Mucor circinelloides f. lusitanicus</name>
    <name type="common">Mucor racemosus var. lusitanicus</name>
    <dbReference type="NCBI Taxonomy" id="29924"/>
    <lineage>
        <taxon>Eukaryota</taxon>
        <taxon>Fungi</taxon>
        <taxon>Fungi incertae sedis</taxon>
        <taxon>Mucoromycota</taxon>
        <taxon>Mucoromycotina</taxon>
        <taxon>Mucoromycetes</taxon>
        <taxon>Mucorales</taxon>
        <taxon>Mucorineae</taxon>
        <taxon>Mucoraceae</taxon>
        <taxon>Mucor</taxon>
    </lineage>
</organism>
<evidence type="ECO:0000256" key="10">
    <source>
        <dbReference type="ARBA" id="ARBA00022776"/>
    </source>
</evidence>